<dbReference type="InterPro" id="IPR000537">
    <property type="entry name" value="UbiA_prenyltransferase"/>
</dbReference>
<evidence type="ECO:0000256" key="5">
    <source>
        <dbReference type="SAM" id="Phobius"/>
    </source>
</evidence>
<feature type="transmembrane region" description="Helical" evidence="5">
    <location>
        <begin position="17"/>
        <end position="43"/>
    </location>
</feature>
<accession>A0ABS2L6N2</accession>
<evidence type="ECO:0000256" key="1">
    <source>
        <dbReference type="ARBA" id="ARBA00004141"/>
    </source>
</evidence>
<evidence type="ECO:0000313" key="6">
    <source>
        <dbReference type="EMBL" id="MBM7472654.1"/>
    </source>
</evidence>
<dbReference type="CDD" id="cd13956">
    <property type="entry name" value="PT_UbiA"/>
    <property type="match status" value="1"/>
</dbReference>
<evidence type="ECO:0000256" key="2">
    <source>
        <dbReference type="ARBA" id="ARBA00022692"/>
    </source>
</evidence>
<evidence type="ECO:0000256" key="4">
    <source>
        <dbReference type="ARBA" id="ARBA00023136"/>
    </source>
</evidence>
<feature type="transmembrane region" description="Helical" evidence="5">
    <location>
        <begin position="288"/>
        <end position="312"/>
    </location>
</feature>
<feature type="transmembrane region" description="Helical" evidence="5">
    <location>
        <begin position="168"/>
        <end position="189"/>
    </location>
</feature>
<feature type="transmembrane region" description="Helical" evidence="5">
    <location>
        <begin position="260"/>
        <end position="281"/>
    </location>
</feature>
<dbReference type="Gene3D" id="1.10.357.140">
    <property type="entry name" value="UbiA prenyltransferase"/>
    <property type="match status" value="1"/>
</dbReference>
<evidence type="ECO:0000313" key="7">
    <source>
        <dbReference type="Proteomes" id="UP000776164"/>
    </source>
</evidence>
<evidence type="ECO:0000256" key="3">
    <source>
        <dbReference type="ARBA" id="ARBA00022989"/>
    </source>
</evidence>
<comment type="subcellular location">
    <subcellularLocation>
        <location evidence="1">Membrane</location>
        <topology evidence="1">Multi-pass membrane protein</topology>
    </subcellularLocation>
</comment>
<dbReference type="InterPro" id="IPR044878">
    <property type="entry name" value="UbiA_sf"/>
</dbReference>
<dbReference type="Proteomes" id="UP000776164">
    <property type="component" value="Unassembled WGS sequence"/>
</dbReference>
<dbReference type="Pfam" id="PF01040">
    <property type="entry name" value="UbiA"/>
    <property type="match status" value="1"/>
</dbReference>
<feature type="transmembrane region" description="Helical" evidence="5">
    <location>
        <begin position="87"/>
        <end position="113"/>
    </location>
</feature>
<feature type="transmembrane region" description="Helical" evidence="5">
    <location>
        <begin position="210"/>
        <end position="240"/>
    </location>
</feature>
<sequence length="313" mass="31665">MTETGSPRRTPNRGDNVALALIAACHPGPTAAVTTLSVILAIAIGLSPLRIVGVGAAILAGQLAIGWSNDWLDARRDVEAGRTDKPVVTGAVAVSTVRTAFIVAALAVIPLSFALGADAAAASIVLTASGLSYNLWLKKTQYSWLPYAVSFGLLPLVVTFAATPPAVAAWWVVATGSLLGLAAHFANVLPDLEDDRAAGVNGLPHRVGRVGSGLFAFGSLLLASVMVTFGGMMMPAAGAAPGTPSRSSDAAVAAGATPGLLGLLGFAIGLVIAAFGVWLVLTRPPSRLLFQLIIASALIDVVLLALSGSHLLA</sequence>
<feature type="transmembrane region" description="Helical" evidence="5">
    <location>
        <begin position="49"/>
        <end position="67"/>
    </location>
</feature>
<keyword evidence="2 5" id="KW-0812">Transmembrane</keyword>
<protein>
    <submittedName>
        <fullName evidence="6">4-hydroxybenzoate polyprenyltransferase</fullName>
    </submittedName>
</protein>
<keyword evidence="3 5" id="KW-1133">Transmembrane helix</keyword>
<feature type="transmembrane region" description="Helical" evidence="5">
    <location>
        <begin position="119"/>
        <end position="137"/>
    </location>
</feature>
<keyword evidence="4 5" id="KW-0472">Membrane</keyword>
<proteinExistence type="predicted"/>
<name>A0ABS2L6N2_9MICO</name>
<gene>
    <name evidence="6" type="ORF">JOE66_002288</name>
</gene>
<dbReference type="RefSeq" id="WP_307827173.1">
    <property type="nucleotide sequence ID" value="NZ_BAAAHT010000002.1"/>
</dbReference>
<keyword evidence="7" id="KW-1185">Reference proteome</keyword>
<reference evidence="6 7" key="1">
    <citation type="submission" date="2021-01" db="EMBL/GenBank/DDBJ databases">
        <title>Sequencing the genomes of 1000 actinobacteria strains.</title>
        <authorList>
            <person name="Klenk H.-P."/>
        </authorList>
    </citation>
    <scope>NUCLEOTIDE SEQUENCE [LARGE SCALE GENOMIC DNA]</scope>
    <source>
        <strain evidence="6 7">DSM 13057</strain>
    </source>
</reference>
<comment type="caution">
    <text evidence="6">The sequence shown here is derived from an EMBL/GenBank/DDBJ whole genome shotgun (WGS) entry which is preliminary data.</text>
</comment>
<feature type="transmembrane region" description="Helical" evidence="5">
    <location>
        <begin position="144"/>
        <end position="162"/>
    </location>
</feature>
<organism evidence="6 7">
    <name type="scientific">Subtercola frigoramans</name>
    <dbReference type="NCBI Taxonomy" id="120298"/>
    <lineage>
        <taxon>Bacteria</taxon>
        <taxon>Bacillati</taxon>
        <taxon>Actinomycetota</taxon>
        <taxon>Actinomycetes</taxon>
        <taxon>Micrococcales</taxon>
        <taxon>Microbacteriaceae</taxon>
        <taxon>Subtercola</taxon>
    </lineage>
</organism>
<dbReference type="EMBL" id="JAFBBU010000001">
    <property type="protein sequence ID" value="MBM7472654.1"/>
    <property type="molecule type" value="Genomic_DNA"/>
</dbReference>